<name>H9UGR4_SPIAZ</name>
<protein>
    <submittedName>
        <fullName evidence="4">Response regulator containing CheY-like receiver domain and AraC-type DNA-binding domain</fullName>
    </submittedName>
</protein>
<dbReference type="InterPro" id="IPR001789">
    <property type="entry name" value="Sig_transdc_resp-reg_receiver"/>
</dbReference>
<evidence type="ECO:0000313" key="4">
    <source>
        <dbReference type="EMBL" id="AFG36707.1"/>
    </source>
</evidence>
<keyword evidence="4" id="KW-0238">DNA-binding</keyword>
<dbReference type="PROSITE" id="PS50110">
    <property type="entry name" value="RESPONSE_REGULATORY"/>
    <property type="match status" value="1"/>
</dbReference>
<gene>
    <name evidence="4" type="ordered locus">Spiaf_0607</name>
</gene>
<dbReference type="PANTHER" id="PTHR44591:SF3">
    <property type="entry name" value="RESPONSE REGULATORY DOMAIN-CONTAINING PROTEIN"/>
    <property type="match status" value="1"/>
</dbReference>
<dbReference type="InterPro" id="IPR050595">
    <property type="entry name" value="Bact_response_regulator"/>
</dbReference>
<dbReference type="Gene3D" id="3.40.50.2300">
    <property type="match status" value="1"/>
</dbReference>
<keyword evidence="1 2" id="KW-0597">Phosphoprotein</keyword>
<dbReference type="PATRIC" id="fig|889378.3.peg.616"/>
<organism evidence="4 5">
    <name type="scientific">Spirochaeta africana (strain ATCC 700263 / DSM 8902 / Z-7692)</name>
    <dbReference type="NCBI Taxonomy" id="889378"/>
    <lineage>
        <taxon>Bacteria</taxon>
        <taxon>Pseudomonadati</taxon>
        <taxon>Spirochaetota</taxon>
        <taxon>Spirochaetia</taxon>
        <taxon>Spirochaetales</taxon>
        <taxon>Spirochaetaceae</taxon>
        <taxon>Spirochaeta</taxon>
    </lineage>
</organism>
<dbReference type="PANTHER" id="PTHR44591">
    <property type="entry name" value="STRESS RESPONSE REGULATOR PROTEIN 1"/>
    <property type="match status" value="1"/>
</dbReference>
<dbReference type="InterPro" id="IPR011006">
    <property type="entry name" value="CheY-like_superfamily"/>
</dbReference>
<reference evidence="5" key="1">
    <citation type="journal article" date="2013" name="Stand. Genomic Sci.">
        <title>Complete genome sequence of the halophilic bacterium Spirochaeta africana type strain (Z-7692(T)) from the alkaline Lake Magadi in the East African Rift.</title>
        <authorList>
            <person name="Liolos K."/>
            <person name="Abt B."/>
            <person name="Scheuner C."/>
            <person name="Teshima H."/>
            <person name="Held B."/>
            <person name="Lapidus A."/>
            <person name="Nolan M."/>
            <person name="Lucas S."/>
            <person name="Deshpande S."/>
            <person name="Cheng J.F."/>
            <person name="Tapia R."/>
            <person name="Goodwin L.A."/>
            <person name="Pitluck S."/>
            <person name="Pagani I."/>
            <person name="Ivanova N."/>
            <person name="Mavromatis K."/>
            <person name="Mikhailova N."/>
            <person name="Huntemann M."/>
            <person name="Pati A."/>
            <person name="Chen A."/>
            <person name="Palaniappan K."/>
            <person name="Land M."/>
            <person name="Rohde M."/>
            <person name="Tindall B.J."/>
            <person name="Detter J.C."/>
            <person name="Goker M."/>
            <person name="Bristow J."/>
            <person name="Eisen J.A."/>
            <person name="Markowitz V."/>
            <person name="Hugenholtz P."/>
            <person name="Woyke T."/>
            <person name="Klenk H.P."/>
            <person name="Kyrpides N.C."/>
        </authorList>
    </citation>
    <scope>NUCLEOTIDE SEQUENCE</scope>
    <source>
        <strain evidence="5">ATCC 700263 / DSM 8902 / Z-7692</strain>
    </source>
</reference>
<evidence type="ECO:0000259" key="3">
    <source>
        <dbReference type="PROSITE" id="PS50110"/>
    </source>
</evidence>
<dbReference type="SUPFAM" id="SSF52172">
    <property type="entry name" value="CheY-like"/>
    <property type="match status" value="1"/>
</dbReference>
<sequence>MKLMIVDDSNIMRRAIQKYLSPMGLDLAATAADGITALRLFGQYRPDVVTMDITMPELDGLGCLVEMLKIKPDTRVLIVTALSDPETGLEAVRKGARGFLTKPFTEAELQEEISHVMGV</sequence>
<dbReference type="GO" id="GO:0003677">
    <property type="term" value="F:DNA binding"/>
    <property type="evidence" value="ECO:0007669"/>
    <property type="project" value="UniProtKB-KW"/>
</dbReference>
<dbReference type="AlphaFoldDB" id="H9UGR4"/>
<dbReference type="HOGENOM" id="CLU_000445_69_15_12"/>
<dbReference type="GO" id="GO:0000160">
    <property type="term" value="P:phosphorelay signal transduction system"/>
    <property type="evidence" value="ECO:0007669"/>
    <property type="project" value="InterPro"/>
</dbReference>
<accession>H9UGR4</accession>
<feature type="domain" description="Response regulatory" evidence="3">
    <location>
        <begin position="2"/>
        <end position="117"/>
    </location>
</feature>
<evidence type="ECO:0000313" key="5">
    <source>
        <dbReference type="Proteomes" id="UP000007383"/>
    </source>
</evidence>
<dbReference type="RefSeq" id="WP_014454704.1">
    <property type="nucleotide sequence ID" value="NC_017098.1"/>
</dbReference>
<evidence type="ECO:0000256" key="2">
    <source>
        <dbReference type="PROSITE-ProRule" id="PRU00169"/>
    </source>
</evidence>
<dbReference type="KEGG" id="sfc:Spiaf_0607"/>
<dbReference type="Pfam" id="PF00072">
    <property type="entry name" value="Response_reg"/>
    <property type="match status" value="1"/>
</dbReference>
<dbReference type="EMBL" id="CP003282">
    <property type="protein sequence ID" value="AFG36707.1"/>
    <property type="molecule type" value="Genomic_DNA"/>
</dbReference>
<dbReference type="eggNOG" id="COG2201">
    <property type="taxonomic scope" value="Bacteria"/>
</dbReference>
<proteinExistence type="predicted"/>
<feature type="modified residue" description="4-aspartylphosphate" evidence="2">
    <location>
        <position position="52"/>
    </location>
</feature>
<evidence type="ECO:0000256" key="1">
    <source>
        <dbReference type="ARBA" id="ARBA00022553"/>
    </source>
</evidence>
<dbReference type="SMART" id="SM00448">
    <property type="entry name" value="REC"/>
    <property type="match status" value="1"/>
</dbReference>
<keyword evidence="5" id="KW-1185">Reference proteome</keyword>
<dbReference type="Proteomes" id="UP000007383">
    <property type="component" value="Chromosome"/>
</dbReference>
<dbReference type="STRING" id="889378.Spiaf_0607"/>
<dbReference type="OrthoDB" id="9790669at2"/>